<keyword evidence="2" id="KW-1185">Reference proteome</keyword>
<protein>
    <submittedName>
        <fullName evidence="1">Uncharacterized protein</fullName>
    </submittedName>
</protein>
<accession>A0ACC1CS54</accession>
<comment type="caution">
    <text evidence="1">The sequence shown here is derived from an EMBL/GenBank/DDBJ whole genome shotgun (WGS) entry which is preliminary data.</text>
</comment>
<evidence type="ECO:0000313" key="2">
    <source>
        <dbReference type="Proteomes" id="UP000824533"/>
    </source>
</evidence>
<evidence type="ECO:0000313" key="1">
    <source>
        <dbReference type="EMBL" id="KAJ0174087.1"/>
    </source>
</evidence>
<sequence>MFERNVQKNTTMAKGFKLIFTLGLFIALLEIVSARNQYDAPNYNYGNYQERYARSLSNQDNYEAGFNSQYSQGYEQGYDAKYSGGFEGYGARYGGGK</sequence>
<gene>
    <name evidence="1" type="ORF">K1T71_010233</name>
</gene>
<organism evidence="1 2">
    <name type="scientific">Dendrolimus kikuchii</name>
    <dbReference type="NCBI Taxonomy" id="765133"/>
    <lineage>
        <taxon>Eukaryota</taxon>
        <taxon>Metazoa</taxon>
        <taxon>Ecdysozoa</taxon>
        <taxon>Arthropoda</taxon>
        <taxon>Hexapoda</taxon>
        <taxon>Insecta</taxon>
        <taxon>Pterygota</taxon>
        <taxon>Neoptera</taxon>
        <taxon>Endopterygota</taxon>
        <taxon>Lepidoptera</taxon>
        <taxon>Glossata</taxon>
        <taxon>Ditrysia</taxon>
        <taxon>Bombycoidea</taxon>
        <taxon>Lasiocampidae</taxon>
        <taxon>Dendrolimus</taxon>
    </lineage>
</organism>
<reference evidence="1 2" key="1">
    <citation type="journal article" date="2021" name="Front. Genet.">
        <title>Chromosome-Level Genome Assembly Reveals Significant Gene Expansion in the Toll and IMD Signaling Pathways of Dendrolimus kikuchii.</title>
        <authorList>
            <person name="Zhou J."/>
            <person name="Wu P."/>
            <person name="Xiong Z."/>
            <person name="Liu N."/>
            <person name="Zhao N."/>
            <person name="Ji M."/>
            <person name="Qiu Y."/>
            <person name="Yang B."/>
        </authorList>
    </citation>
    <scope>NUCLEOTIDE SEQUENCE [LARGE SCALE GENOMIC DNA]</scope>
    <source>
        <strain evidence="1">Ann1</strain>
    </source>
</reference>
<proteinExistence type="predicted"/>
<name>A0ACC1CS54_9NEOP</name>
<dbReference type="Proteomes" id="UP000824533">
    <property type="component" value="Linkage Group LG18"/>
</dbReference>
<dbReference type="EMBL" id="CM034404">
    <property type="protein sequence ID" value="KAJ0174087.1"/>
    <property type="molecule type" value="Genomic_DNA"/>
</dbReference>